<sequence>MEVRTLSGSSMSSQEASPKSLPSAKEDLLPPRPTAVGPKIPGTGNLVVVWQLEGPTEEELSLRKIAFEPAKDAKVVTAVPEDVPIGMNTETWMSMSNGKDGSVAGTITADLVSPLGSVEAQVSLALSAEERLLTLVDTSRTELSSSCREDGPPVRVVIKDAVFVVALVQAQEGVSSIIEARVTLIGRLPKVVGLDGVDGDAPHLALRYGRECGPIRLIVKVGDQDLSSEDDSVTSRVTPALPPGIELEKRGCVLRGIPRLSGRSEHSIVVTTAVGESQPFRIAIEVNIEESDMTRLRWAAAEGGLGIAAITDRISKGSSQRASEIYRHFAYTLPEHQKRQREFWAREKQDIIVVDASMSGKLQEIIDDPHHSDGDTTTRVLQLIPGIYTLPGGMLRLRRRRVIVQGLCRDGVTIIGQIRVEHPGCIIDNLTLTNFDVTKCEASTDGELFSCGIVITTESNGSLPVCTIQNCSLRCLRSSCVKFMSPPTEKSLEAPGGAILLRNRFSVVRDSSTPAVDFREASGPAIENSALVDNLFSPLCYGLECKKGHQPRARGNSTFAMDTFDAQMMLSASLHPPQRDFNVALLKHAATILRKAEQPRREELPPRAQPAHTFAELNCCYGKKRPDCVYMEAASTKANAKRSEQLGFRADRHSFYTFCGKSDAWRKRQALNKEPNTSPNLKSIMSRMRGSKASLVWKLPDNGRIRTDGGLPGVEVPSCRSVPNLNSRLPSLPVLDNELILNRRLLPVRQTNQTVSVFLRPK</sequence>
<evidence type="ECO:0000256" key="1">
    <source>
        <dbReference type="SAM" id="MobiDB-lite"/>
    </source>
</evidence>
<accession>C5K576</accession>
<reference evidence="2 3" key="1">
    <citation type="submission" date="2008-07" db="EMBL/GenBank/DDBJ databases">
        <authorList>
            <person name="El-Sayed N."/>
            <person name="Caler E."/>
            <person name="Inman J."/>
            <person name="Amedeo P."/>
            <person name="Hass B."/>
            <person name="Wortman J."/>
        </authorList>
    </citation>
    <scope>NUCLEOTIDE SEQUENCE [LARGE SCALE GENOMIC DNA]</scope>
    <source>
        <strain evidence="3">ATCC 50983 / TXsc</strain>
    </source>
</reference>
<gene>
    <name evidence="2" type="ORF">Pmar_PMAR010244</name>
</gene>
<organism evidence="3">
    <name type="scientific">Perkinsus marinus (strain ATCC 50983 / TXsc)</name>
    <dbReference type="NCBI Taxonomy" id="423536"/>
    <lineage>
        <taxon>Eukaryota</taxon>
        <taxon>Sar</taxon>
        <taxon>Alveolata</taxon>
        <taxon>Perkinsozoa</taxon>
        <taxon>Perkinsea</taxon>
        <taxon>Perkinsida</taxon>
        <taxon>Perkinsidae</taxon>
        <taxon>Perkinsus</taxon>
    </lineage>
</organism>
<dbReference type="OMA" id="CYGLECK"/>
<dbReference type="RefSeq" id="XP_002788702.1">
    <property type="nucleotide sequence ID" value="XM_002788656.1"/>
</dbReference>
<dbReference type="InParanoid" id="C5K576"/>
<dbReference type="InterPro" id="IPR011050">
    <property type="entry name" value="Pectin_lyase_fold/virulence"/>
</dbReference>
<keyword evidence="3" id="KW-1185">Reference proteome</keyword>
<name>C5K576_PERM5</name>
<dbReference type="SUPFAM" id="SSF51126">
    <property type="entry name" value="Pectin lyase-like"/>
    <property type="match status" value="1"/>
</dbReference>
<dbReference type="EMBL" id="GG670562">
    <property type="protein sequence ID" value="EER20498.1"/>
    <property type="molecule type" value="Genomic_DNA"/>
</dbReference>
<dbReference type="GeneID" id="9054123"/>
<dbReference type="AlphaFoldDB" id="C5K576"/>
<dbReference type="OrthoDB" id="429238at2759"/>
<feature type="compositionally biased region" description="Polar residues" evidence="1">
    <location>
        <begin position="1"/>
        <end position="17"/>
    </location>
</feature>
<evidence type="ECO:0000313" key="3">
    <source>
        <dbReference type="Proteomes" id="UP000007800"/>
    </source>
</evidence>
<dbReference type="Proteomes" id="UP000007800">
    <property type="component" value="Unassembled WGS sequence"/>
</dbReference>
<protein>
    <submittedName>
        <fullName evidence="2">Uncharacterized protein</fullName>
    </submittedName>
</protein>
<evidence type="ECO:0000313" key="2">
    <source>
        <dbReference type="EMBL" id="EER20498.1"/>
    </source>
</evidence>
<proteinExistence type="predicted"/>
<feature type="region of interest" description="Disordered" evidence="1">
    <location>
        <begin position="1"/>
        <end position="38"/>
    </location>
</feature>